<keyword evidence="3" id="KW-1185">Reference proteome</keyword>
<evidence type="ECO:0000313" key="3">
    <source>
        <dbReference type="Proteomes" id="UP000243579"/>
    </source>
</evidence>
<proteinExistence type="predicted"/>
<dbReference type="AlphaFoldDB" id="A0A1V9YMY4"/>
<feature type="compositionally biased region" description="Low complexity" evidence="1">
    <location>
        <begin position="264"/>
        <end position="302"/>
    </location>
</feature>
<dbReference type="EMBL" id="JNBR01001470">
    <property type="protein sequence ID" value="OQR87064.1"/>
    <property type="molecule type" value="Genomic_DNA"/>
</dbReference>
<comment type="caution">
    <text evidence="2">The sequence shown here is derived from an EMBL/GenBank/DDBJ whole genome shotgun (WGS) entry which is preliminary data.</text>
</comment>
<feature type="compositionally biased region" description="Basic residues" evidence="1">
    <location>
        <begin position="64"/>
        <end position="79"/>
    </location>
</feature>
<protein>
    <submittedName>
        <fullName evidence="2">Uncharacterized protein</fullName>
    </submittedName>
</protein>
<feature type="region of interest" description="Disordered" evidence="1">
    <location>
        <begin position="252"/>
        <end position="316"/>
    </location>
</feature>
<feature type="compositionally biased region" description="Basic residues" evidence="1">
    <location>
        <begin position="10"/>
        <end position="29"/>
    </location>
</feature>
<feature type="region of interest" description="Disordered" evidence="1">
    <location>
        <begin position="1"/>
        <end position="30"/>
    </location>
</feature>
<feature type="non-terminal residue" evidence="2">
    <location>
        <position position="1"/>
    </location>
</feature>
<evidence type="ECO:0000256" key="1">
    <source>
        <dbReference type="SAM" id="MobiDB-lite"/>
    </source>
</evidence>
<organism evidence="2 3">
    <name type="scientific">Achlya hypogyna</name>
    <name type="common">Oomycete</name>
    <name type="synonym">Protoachlya hypogyna</name>
    <dbReference type="NCBI Taxonomy" id="1202772"/>
    <lineage>
        <taxon>Eukaryota</taxon>
        <taxon>Sar</taxon>
        <taxon>Stramenopiles</taxon>
        <taxon>Oomycota</taxon>
        <taxon>Saprolegniomycetes</taxon>
        <taxon>Saprolegniales</taxon>
        <taxon>Achlyaceae</taxon>
        <taxon>Achlya</taxon>
    </lineage>
</organism>
<accession>A0A1V9YMY4</accession>
<gene>
    <name evidence="2" type="ORF">ACHHYP_09577</name>
</gene>
<sequence length="316" mass="33492">FSDGDDLPRDHKKATKTKKAAPKSPKAKAFKATTFTKSTIKAHLQEQAEILAVLSDGGDLPRDRKTKTSTKKSSAKKSSAKTVSAKKTSKKTGKKRGLIEWEKRELFGARPLWTPQDLASPASVQRKVELLVKGGAVVVLGGPADAATVNDLDGFERVKSRRTLQAEKKEATAPVPAPVCHVASHRLSGSTCSRVHVPHVALPTPDLEVAPVRTAKTVWTRPTKVESSPSPPRSAEKNAQILKSLSKALIEAASPKQATKSPRPASAKPKTVPTKAPTKAAPTKAVPIATTTPIKTPPATAAHINVGKKARATLST</sequence>
<feature type="region of interest" description="Disordered" evidence="1">
    <location>
        <begin position="53"/>
        <end position="95"/>
    </location>
</feature>
<evidence type="ECO:0000313" key="2">
    <source>
        <dbReference type="EMBL" id="OQR87064.1"/>
    </source>
</evidence>
<reference evidence="2 3" key="1">
    <citation type="journal article" date="2014" name="Genome Biol. Evol.">
        <title>The secreted proteins of Achlya hypogyna and Thraustotheca clavata identify the ancestral oomycete secretome and reveal gene acquisitions by horizontal gene transfer.</title>
        <authorList>
            <person name="Misner I."/>
            <person name="Blouin N."/>
            <person name="Leonard G."/>
            <person name="Richards T.A."/>
            <person name="Lane C.E."/>
        </authorList>
    </citation>
    <scope>NUCLEOTIDE SEQUENCE [LARGE SCALE GENOMIC DNA]</scope>
    <source>
        <strain evidence="2 3">ATCC 48635</strain>
    </source>
</reference>
<feature type="compositionally biased region" description="Basic residues" evidence="1">
    <location>
        <begin position="306"/>
        <end position="316"/>
    </location>
</feature>
<name>A0A1V9YMY4_ACHHY</name>
<dbReference type="Proteomes" id="UP000243579">
    <property type="component" value="Unassembled WGS sequence"/>
</dbReference>